<dbReference type="RefSeq" id="WP_246977028.1">
    <property type="nucleotide sequence ID" value="NZ_JAKGAN010000017.1"/>
</dbReference>
<accession>A0ABV9CY64</accession>
<comment type="caution">
    <text evidence="1">The sequence shown here is derived from an EMBL/GenBank/DDBJ whole genome shotgun (WGS) entry which is preliminary data.</text>
</comment>
<reference evidence="2" key="1">
    <citation type="journal article" date="2019" name="Int. J. Syst. Evol. Microbiol.">
        <title>The Global Catalogue of Microorganisms (GCM) 10K type strain sequencing project: providing services to taxonomists for standard genome sequencing and annotation.</title>
        <authorList>
            <consortium name="The Broad Institute Genomics Platform"/>
            <consortium name="The Broad Institute Genome Sequencing Center for Infectious Disease"/>
            <person name="Wu L."/>
            <person name="Ma J."/>
        </authorList>
    </citation>
    <scope>NUCLEOTIDE SEQUENCE [LARGE SCALE GENOMIC DNA]</scope>
    <source>
        <strain evidence="2">CGMCC 1.12121</strain>
    </source>
</reference>
<evidence type="ECO:0000313" key="2">
    <source>
        <dbReference type="Proteomes" id="UP001596030"/>
    </source>
</evidence>
<gene>
    <name evidence="1" type="ORF">ACFO0U_01135</name>
</gene>
<keyword evidence="2" id="KW-1185">Reference proteome</keyword>
<evidence type="ECO:0000313" key="1">
    <source>
        <dbReference type="EMBL" id="MFC4537383.1"/>
    </source>
</evidence>
<name>A0ABV9CY64_9GAMM</name>
<proteinExistence type="predicted"/>
<organism evidence="1 2">
    <name type="scientific">Chromohalobacter sarecensis</name>
    <dbReference type="NCBI Taxonomy" id="245294"/>
    <lineage>
        <taxon>Bacteria</taxon>
        <taxon>Pseudomonadati</taxon>
        <taxon>Pseudomonadota</taxon>
        <taxon>Gammaproteobacteria</taxon>
        <taxon>Oceanospirillales</taxon>
        <taxon>Halomonadaceae</taxon>
        <taxon>Chromohalobacter</taxon>
    </lineage>
</organism>
<dbReference type="Proteomes" id="UP001596030">
    <property type="component" value="Unassembled WGS sequence"/>
</dbReference>
<sequence>MNINKMRSEKLFREQDDAVRVGIKVKYICMSNQCSHHEHLHGEIIEFEQALEIFSIKNVPPGCRCACTQIVVNDSGEPVSTNLVEKIKNQKK</sequence>
<dbReference type="EMBL" id="JBHSEU010000003">
    <property type="protein sequence ID" value="MFC4537383.1"/>
    <property type="molecule type" value="Genomic_DNA"/>
</dbReference>
<protein>
    <submittedName>
        <fullName evidence="1">Uncharacterized protein</fullName>
    </submittedName>
</protein>